<dbReference type="GO" id="GO:0015297">
    <property type="term" value="F:antiporter activity"/>
    <property type="evidence" value="ECO:0007669"/>
    <property type="project" value="InterPro"/>
</dbReference>
<dbReference type="InterPro" id="IPR050222">
    <property type="entry name" value="MATE_MdtK"/>
</dbReference>
<dbReference type="GO" id="GO:0042910">
    <property type="term" value="F:xenobiotic transmembrane transporter activity"/>
    <property type="evidence" value="ECO:0007669"/>
    <property type="project" value="InterPro"/>
</dbReference>
<feature type="transmembrane region" description="Helical" evidence="7">
    <location>
        <begin position="238"/>
        <end position="258"/>
    </location>
</feature>
<gene>
    <name evidence="8" type="ORF">H6A34_13555</name>
</gene>
<evidence type="ECO:0000313" key="9">
    <source>
        <dbReference type="Proteomes" id="UP000706891"/>
    </source>
</evidence>
<reference evidence="8" key="1">
    <citation type="submission" date="2020-08" db="EMBL/GenBank/DDBJ databases">
        <authorList>
            <person name="Cejkova D."/>
            <person name="Kubasova T."/>
            <person name="Jahodarova E."/>
            <person name="Rychlik I."/>
        </authorList>
    </citation>
    <scope>NUCLEOTIDE SEQUENCE</scope>
    <source>
        <strain evidence="8">An824</strain>
    </source>
</reference>
<feature type="transmembrane region" description="Helical" evidence="7">
    <location>
        <begin position="12"/>
        <end position="33"/>
    </location>
</feature>
<feature type="transmembrane region" description="Helical" evidence="7">
    <location>
        <begin position="157"/>
        <end position="181"/>
    </location>
</feature>
<evidence type="ECO:0000256" key="1">
    <source>
        <dbReference type="ARBA" id="ARBA00004141"/>
    </source>
</evidence>
<organism evidence="8 9">
    <name type="scientific">Marseilla massiliensis</name>
    <dbReference type="NCBI Taxonomy" id="1841864"/>
    <lineage>
        <taxon>Bacteria</taxon>
        <taxon>Pseudomonadati</taxon>
        <taxon>Bacteroidota</taxon>
        <taxon>Bacteroidia</taxon>
        <taxon>Bacteroidales</taxon>
        <taxon>Prevotellaceae</taxon>
        <taxon>Marseilla</taxon>
    </lineage>
</organism>
<accession>A0A939B739</accession>
<evidence type="ECO:0000256" key="7">
    <source>
        <dbReference type="SAM" id="Phobius"/>
    </source>
</evidence>
<protein>
    <submittedName>
        <fullName evidence="8">MATE family efflux transporter</fullName>
    </submittedName>
</protein>
<keyword evidence="5 7" id="KW-1133">Transmembrane helix</keyword>
<dbReference type="InterPro" id="IPR002528">
    <property type="entry name" value="MATE_fam"/>
</dbReference>
<dbReference type="Proteomes" id="UP000706891">
    <property type="component" value="Unassembled WGS sequence"/>
</dbReference>
<comment type="subcellular location">
    <subcellularLocation>
        <location evidence="1">Membrane</location>
        <topology evidence="1">Multi-pass membrane protein</topology>
    </subcellularLocation>
</comment>
<dbReference type="InterPro" id="IPR044644">
    <property type="entry name" value="DinF-like"/>
</dbReference>
<keyword evidence="3" id="KW-0813">Transport</keyword>
<evidence type="ECO:0000256" key="4">
    <source>
        <dbReference type="ARBA" id="ARBA00022692"/>
    </source>
</evidence>
<comment type="caution">
    <text evidence="8">The sequence shown here is derived from an EMBL/GenBank/DDBJ whole genome shotgun (WGS) entry which is preliminary data.</text>
</comment>
<proteinExistence type="inferred from homology"/>
<evidence type="ECO:0000256" key="6">
    <source>
        <dbReference type="ARBA" id="ARBA00023136"/>
    </source>
</evidence>
<feature type="transmembrane region" description="Helical" evidence="7">
    <location>
        <begin position="187"/>
        <end position="207"/>
    </location>
</feature>
<dbReference type="AlphaFoldDB" id="A0A939B739"/>
<feature type="transmembrane region" description="Helical" evidence="7">
    <location>
        <begin position="39"/>
        <end position="64"/>
    </location>
</feature>
<feature type="transmembrane region" description="Helical" evidence="7">
    <location>
        <begin position="85"/>
        <end position="107"/>
    </location>
</feature>
<dbReference type="GO" id="GO:0005886">
    <property type="term" value="C:plasma membrane"/>
    <property type="evidence" value="ECO:0007669"/>
    <property type="project" value="TreeGrafter"/>
</dbReference>
<dbReference type="PANTHER" id="PTHR43298">
    <property type="entry name" value="MULTIDRUG RESISTANCE PROTEIN NORM-RELATED"/>
    <property type="match status" value="1"/>
</dbReference>
<name>A0A939B739_9BACT</name>
<dbReference type="EMBL" id="JACJJG010000149">
    <property type="protein sequence ID" value="MBM6674889.1"/>
    <property type="molecule type" value="Genomic_DNA"/>
</dbReference>
<dbReference type="Pfam" id="PF01554">
    <property type="entry name" value="MatE"/>
    <property type="match status" value="1"/>
</dbReference>
<reference evidence="8" key="2">
    <citation type="journal article" date="2021" name="Sci. Rep.">
        <title>The distribution of antibiotic resistance genes in chicken gut microbiota commensals.</title>
        <authorList>
            <person name="Juricova H."/>
            <person name="Matiasovicova J."/>
            <person name="Kubasova T."/>
            <person name="Cejkova D."/>
            <person name="Rychlik I."/>
        </authorList>
    </citation>
    <scope>NUCLEOTIDE SEQUENCE</scope>
    <source>
        <strain evidence="8">An824</strain>
    </source>
</reference>
<keyword evidence="4 7" id="KW-0812">Transmembrane</keyword>
<feature type="transmembrane region" description="Helical" evidence="7">
    <location>
        <begin position="127"/>
        <end position="150"/>
    </location>
</feature>
<keyword evidence="9" id="KW-1185">Reference proteome</keyword>
<evidence type="ECO:0000313" key="8">
    <source>
        <dbReference type="EMBL" id="MBM6674889.1"/>
    </source>
</evidence>
<sequence>MNRINKQILHIALPSIVSNITVPLLGLVDVAIVGHLGSAAYIAAIAVGGMTFNVVYWIFGFLRMGTSGMTSQALGRRDLGETVRMLVRSLGIAFAIAFALVALQTVLLRASLFMMKPTPEVASLVSAYFSILIWGAPAMLGLFSLSGWFIGMQNSRIPMAVAIVQNVVNIAASTLLVFGFGLKVEGVAFGTLTAQYAGFAMAIILCAKHYRRLKNHYTSRGLWCRKAMAHFFSVNRDIFLRTLCMVSVMLFFTSAGSWQGAKVMIIFQ</sequence>
<comment type="similarity">
    <text evidence="2">Belongs to the multi antimicrobial extrusion (MATE) (TC 2.A.66.1) family.</text>
</comment>
<evidence type="ECO:0000256" key="3">
    <source>
        <dbReference type="ARBA" id="ARBA00022448"/>
    </source>
</evidence>
<keyword evidence="6 7" id="KW-0472">Membrane</keyword>
<evidence type="ECO:0000256" key="2">
    <source>
        <dbReference type="ARBA" id="ARBA00010199"/>
    </source>
</evidence>
<evidence type="ECO:0000256" key="5">
    <source>
        <dbReference type="ARBA" id="ARBA00022989"/>
    </source>
</evidence>
<dbReference type="PANTHER" id="PTHR43298:SF2">
    <property type="entry name" value="FMN_FAD EXPORTER YEEO-RELATED"/>
    <property type="match status" value="1"/>
</dbReference>
<dbReference type="CDD" id="cd13136">
    <property type="entry name" value="MATE_DinF_like"/>
    <property type="match status" value="1"/>
</dbReference>